<protein>
    <recommendedName>
        <fullName evidence="2">Coiled-coil domain-containing protein 39</fullName>
    </recommendedName>
</protein>
<dbReference type="STRING" id="1661398.A0A482VIU7"/>
<dbReference type="GO" id="GO:0005576">
    <property type="term" value="C:extracellular region"/>
    <property type="evidence" value="ECO:0007669"/>
    <property type="project" value="GOC"/>
</dbReference>
<feature type="coiled-coil region" evidence="5">
    <location>
        <begin position="81"/>
        <end position="139"/>
    </location>
</feature>
<dbReference type="InterPro" id="IPR033290">
    <property type="entry name" value="CCDC39"/>
</dbReference>
<evidence type="ECO:0000256" key="5">
    <source>
        <dbReference type="SAM" id="Coils"/>
    </source>
</evidence>
<proteinExistence type="inferred from homology"/>
<feature type="coiled-coil region" evidence="5">
    <location>
        <begin position="675"/>
        <end position="709"/>
    </location>
</feature>
<feature type="coiled-coil region" evidence="5">
    <location>
        <begin position="481"/>
        <end position="508"/>
    </location>
</feature>
<dbReference type="PANTHER" id="PTHR18962:SF0">
    <property type="entry name" value="COILED-COIL DOMAIN-CONTAINING PROTEIN 39"/>
    <property type="match status" value="1"/>
</dbReference>
<name>A0A482VIU7_ASBVE</name>
<dbReference type="AlphaFoldDB" id="A0A482VIU7"/>
<comment type="function">
    <text evidence="4">Required for assembly of dynein regulatory complex (DRC) and inner dynein arm (IDA) complexes, which are responsible for ciliary beat regulation, thereby playing a central role in motility in cilia and flagella. Probably acts together with CCDC40 to form a molecular ruler that determines the 96 nanometer (nm) repeat length and arrangements of components in cilia and flagella. Not required for outer dynein arm complexes assembly.</text>
</comment>
<feature type="coiled-coil region" evidence="5">
    <location>
        <begin position="329"/>
        <end position="363"/>
    </location>
</feature>
<evidence type="ECO:0000256" key="6">
    <source>
        <dbReference type="SAM" id="MobiDB-lite"/>
    </source>
</evidence>
<gene>
    <name evidence="7" type="ORF">BDFB_004145</name>
</gene>
<dbReference type="GO" id="GO:0036159">
    <property type="term" value="P:inner dynein arm assembly"/>
    <property type="evidence" value="ECO:0007669"/>
    <property type="project" value="InterPro"/>
</dbReference>
<sequence length="918" mass="108285">MSAAYLDDVLKKLGWEDGFQIPVANVENQELEEELARLSLRKFRAKTAFESSAQKLENLEGHLKYVNQECEENQNLITAHAQQLQSEEHKLKTNIAEKEKLDQDIRQYAKKTVDVKERQQVQKSQLERYTKKLEKMKTETDWDKEALEAWEESLKKRDDDNEIIKKFSKQDDRKYNELEAKRQNLELEYVGRKRTIDKMVCDLNNYERILERTGKIMKQQATERNALIQQWKDSVKILHQRDSEIDRLQLQILEMQEIMDKEQEKLEEQNDFYSNEVRNNDELEHETQQLNLLNSRMRRELNELMQYLLLLNSQADTLRRTMIGTANQLEKERGRRKFMNEEIANKEKKIVKMRSDLDKLKCKSSMLKESMSSAEEHNKHLEKLIDFEQKHHNILKNDSNMLQNSYFRVQQELQQENSIGKTVEMEIYGVMTNINHLRKHNEDQRKILGKQKETAYELDYKVDEIEQKILVNENVIHNDDTDELEGKLGELEAKMAEHTEVKNLLNNQVNKIGDDMRRLTTAIVNDQSQLSVLKDKLQHQSLSYEGGQKQLCALKNDIQEKQVEENMLRLRVKELTKAMKKEEKSIYTLQKFKLTLEQATKERMLEIDTNKEILLAKRRNLNEDKGRLKCDIAERRTRLEQFKKKYDIVLKSLGKDDDGQPFSITHFKIKNSQDKFMLQQEGDELDAKIKKAEKEIVAMENTLKVVNLTNAAFKQSLGAVEDEGKEMNEMKMLENQMLLVNDGLRENKKQLIKKRQELEEIQSVLNDLVLKKDEAQERLAALEEEYQKIEKDTTGKEEKLKRADRCLKAVEKKIRKKEREKYDRDLEIRQLKEANQSAMQRLVEMLVRYQEMAPLITRYTIEYDIKLPEKRTLSTLSTNSESTRSTQSCGNEKDTKSVKSDSSRSSAISKVVLTFNNQ</sequence>
<comment type="caution">
    <text evidence="7">The sequence shown here is derived from an EMBL/GenBank/DDBJ whole genome shotgun (WGS) entry which is preliminary data.</text>
</comment>
<dbReference type="Pfam" id="PF24161">
    <property type="entry name" value="CCDC39"/>
    <property type="match status" value="1"/>
</dbReference>
<dbReference type="Proteomes" id="UP000292052">
    <property type="component" value="Unassembled WGS sequence"/>
</dbReference>
<evidence type="ECO:0000256" key="2">
    <source>
        <dbReference type="ARBA" id="ARBA00016725"/>
    </source>
</evidence>
<evidence type="ECO:0000313" key="7">
    <source>
        <dbReference type="EMBL" id="RZC32695.1"/>
    </source>
</evidence>
<keyword evidence="3 5" id="KW-0175">Coiled coil</keyword>
<feature type="coiled-coil region" evidence="5">
    <location>
        <begin position="21"/>
        <end position="48"/>
    </location>
</feature>
<evidence type="ECO:0000256" key="4">
    <source>
        <dbReference type="ARBA" id="ARBA00045182"/>
    </source>
</evidence>
<dbReference type="GO" id="GO:0060285">
    <property type="term" value="P:cilium-dependent cell motility"/>
    <property type="evidence" value="ECO:0007669"/>
    <property type="project" value="TreeGrafter"/>
</dbReference>
<feature type="compositionally biased region" description="Basic and acidic residues" evidence="6">
    <location>
        <begin position="891"/>
        <end position="902"/>
    </location>
</feature>
<comment type="similarity">
    <text evidence="1">Belongs to the CCDC39 family.</text>
</comment>
<dbReference type="PANTHER" id="PTHR18962">
    <property type="entry name" value="COILED-COIL DOMAIN-CONTAINING PROTEIN 39"/>
    <property type="match status" value="1"/>
</dbReference>
<feature type="coiled-coil region" evidence="5">
    <location>
        <begin position="168"/>
        <end position="195"/>
    </location>
</feature>
<dbReference type="OrthoDB" id="420518at2759"/>
<evidence type="ECO:0000313" key="8">
    <source>
        <dbReference type="Proteomes" id="UP000292052"/>
    </source>
</evidence>
<keyword evidence="8" id="KW-1185">Reference proteome</keyword>
<feature type="coiled-coil region" evidence="5">
    <location>
        <begin position="245"/>
        <end position="303"/>
    </location>
</feature>
<accession>A0A482VIU7</accession>
<feature type="region of interest" description="Disordered" evidence="6">
    <location>
        <begin position="874"/>
        <end position="906"/>
    </location>
</feature>
<organism evidence="7 8">
    <name type="scientific">Asbolus verrucosus</name>
    <name type="common">Desert ironclad beetle</name>
    <dbReference type="NCBI Taxonomy" id="1661398"/>
    <lineage>
        <taxon>Eukaryota</taxon>
        <taxon>Metazoa</taxon>
        <taxon>Ecdysozoa</taxon>
        <taxon>Arthropoda</taxon>
        <taxon>Hexapoda</taxon>
        <taxon>Insecta</taxon>
        <taxon>Pterygota</taxon>
        <taxon>Neoptera</taxon>
        <taxon>Endopterygota</taxon>
        <taxon>Coleoptera</taxon>
        <taxon>Polyphaga</taxon>
        <taxon>Cucujiformia</taxon>
        <taxon>Tenebrionidae</taxon>
        <taxon>Pimeliinae</taxon>
        <taxon>Asbolus</taxon>
    </lineage>
</organism>
<feature type="coiled-coil region" evidence="5">
    <location>
        <begin position="741"/>
        <end position="848"/>
    </location>
</feature>
<reference evidence="7 8" key="1">
    <citation type="submission" date="2017-03" db="EMBL/GenBank/DDBJ databases">
        <title>Genome of the blue death feigning beetle - Asbolus verrucosus.</title>
        <authorList>
            <person name="Rider S.D."/>
        </authorList>
    </citation>
    <scope>NUCLEOTIDE SEQUENCE [LARGE SCALE GENOMIC DNA]</scope>
    <source>
        <strain evidence="7">Butters</strain>
        <tissue evidence="7">Head and leg muscle</tissue>
    </source>
</reference>
<dbReference type="GO" id="GO:0060287">
    <property type="term" value="P:epithelial cilium movement involved in determination of left/right asymmetry"/>
    <property type="evidence" value="ECO:0007669"/>
    <property type="project" value="TreeGrafter"/>
</dbReference>
<evidence type="ECO:0000256" key="3">
    <source>
        <dbReference type="ARBA" id="ARBA00023054"/>
    </source>
</evidence>
<evidence type="ECO:0000256" key="1">
    <source>
        <dbReference type="ARBA" id="ARBA00005805"/>
    </source>
</evidence>
<feature type="compositionally biased region" description="Low complexity" evidence="6">
    <location>
        <begin position="874"/>
        <end position="886"/>
    </location>
</feature>
<dbReference type="GO" id="GO:0005930">
    <property type="term" value="C:axoneme"/>
    <property type="evidence" value="ECO:0007669"/>
    <property type="project" value="InterPro"/>
</dbReference>
<dbReference type="EMBL" id="QDEB01095226">
    <property type="protein sequence ID" value="RZC32695.1"/>
    <property type="molecule type" value="Genomic_DNA"/>
</dbReference>